<dbReference type="AlphaFoldDB" id="A0A2A2LZI5"/>
<keyword evidence="1" id="KW-1133">Transmembrane helix</keyword>
<keyword evidence="3" id="KW-1185">Reference proteome</keyword>
<evidence type="ECO:0000313" key="2">
    <source>
        <dbReference type="EMBL" id="PAV91588.1"/>
    </source>
</evidence>
<feature type="transmembrane region" description="Helical" evidence="1">
    <location>
        <begin position="219"/>
        <end position="241"/>
    </location>
</feature>
<accession>A0A2A2LZI5</accession>
<evidence type="ECO:0000313" key="3">
    <source>
        <dbReference type="Proteomes" id="UP000218231"/>
    </source>
</evidence>
<gene>
    <name evidence="2" type="ORF">WR25_20752</name>
</gene>
<name>A0A2A2LZI5_9BILA</name>
<dbReference type="OrthoDB" id="5865324at2759"/>
<organism evidence="2 3">
    <name type="scientific">Diploscapter pachys</name>
    <dbReference type="NCBI Taxonomy" id="2018661"/>
    <lineage>
        <taxon>Eukaryota</taxon>
        <taxon>Metazoa</taxon>
        <taxon>Ecdysozoa</taxon>
        <taxon>Nematoda</taxon>
        <taxon>Chromadorea</taxon>
        <taxon>Rhabditida</taxon>
        <taxon>Rhabditina</taxon>
        <taxon>Rhabditomorpha</taxon>
        <taxon>Rhabditoidea</taxon>
        <taxon>Rhabditidae</taxon>
        <taxon>Diploscapter</taxon>
    </lineage>
</organism>
<keyword evidence="1" id="KW-0812">Transmembrane</keyword>
<keyword evidence="1" id="KW-0472">Membrane</keyword>
<dbReference type="Proteomes" id="UP000218231">
    <property type="component" value="Unassembled WGS sequence"/>
</dbReference>
<protein>
    <submittedName>
        <fullName evidence="2">Uncharacterized protein</fullName>
    </submittedName>
</protein>
<comment type="caution">
    <text evidence="2">The sequence shown here is derived from an EMBL/GenBank/DDBJ whole genome shotgun (WGS) entry which is preliminary data.</text>
</comment>
<reference evidence="2 3" key="1">
    <citation type="journal article" date="2017" name="Curr. Biol.">
        <title>Genome architecture and evolution of a unichromosomal asexual nematode.</title>
        <authorList>
            <person name="Fradin H."/>
            <person name="Zegar C."/>
            <person name="Gutwein M."/>
            <person name="Lucas J."/>
            <person name="Kovtun M."/>
            <person name="Corcoran D."/>
            <person name="Baugh L.R."/>
            <person name="Kiontke K."/>
            <person name="Gunsalus K."/>
            <person name="Fitch D.H."/>
            <person name="Piano F."/>
        </authorList>
    </citation>
    <scope>NUCLEOTIDE SEQUENCE [LARGE SCALE GENOMIC DNA]</scope>
    <source>
        <strain evidence="2">PF1309</strain>
    </source>
</reference>
<sequence>MHFRVRWRDKSANHANYFTLVIGLAFIQGGRETDAANTLAARQQFQCSSDPITHRPIETFLLRSTSTFEKPCSCLADWNQQFCNQTNAKIDIMTINDLPTVCICRKFNDNGSKCQQFISRCYKKSNNDCACCFNQPKDWCNHLKCRNNEPDFGDSNTTCICHHNPVDYPIQICKPLPDTPRDSRKPNPAPPSVLSYRRHHHIDKPQSFKIFGQPITSEIFMYIIGSLLVSLTLLTIVMIVVGNRKIKRRRSLRERERNGAQQILLMQRVDDDRYLPSA</sequence>
<dbReference type="EMBL" id="LIAE01006306">
    <property type="protein sequence ID" value="PAV91588.1"/>
    <property type="molecule type" value="Genomic_DNA"/>
</dbReference>
<proteinExistence type="predicted"/>
<evidence type="ECO:0000256" key="1">
    <source>
        <dbReference type="SAM" id="Phobius"/>
    </source>
</evidence>